<dbReference type="RefSeq" id="WP_096408848.1">
    <property type="nucleotide sequence ID" value="NZ_AP014598.1"/>
</dbReference>
<gene>
    <name evidence="1" type="ORF">PIOMA14_II_0388</name>
</gene>
<evidence type="ECO:0000313" key="1">
    <source>
        <dbReference type="EMBL" id="BAU18893.1"/>
    </source>
</evidence>
<dbReference type="EMBL" id="AP014598">
    <property type="protein sequence ID" value="BAU18893.1"/>
    <property type="molecule type" value="Genomic_DNA"/>
</dbReference>
<organism evidence="1 2">
    <name type="scientific">Prevotella intermedia</name>
    <dbReference type="NCBI Taxonomy" id="28131"/>
    <lineage>
        <taxon>Bacteria</taxon>
        <taxon>Pseudomonadati</taxon>
        <taxon>Bacteroidota</taxon>
        <taxon>Bacteroidia</taxon>
        <taxon>Bacteroidales</taxon>
        <taxon>Prevotellaceae</taxon>
        <taxon>Prevotella</taxon>
    </lineage>
</organism>
<dbReference type="AlphaFoldDB" id="A0A0T7AP96"/>
<sequence>MGKRTSKEEVEEVIGALPLGFEIKVLNIYQNAPEVVIVGVAGFTSSLDLKIIGEAFGDEDVWVNAEDNELKLTIHIKEK</sequence>
<dbReference type="Proteomes" id="UP000217431">
    <property type="component" value="Chromosome II"/>
</dbReference>
<protein>
    <submittedName>
        <fullName evidence="1">Uncharacterized protein</fullName>
    </submittedName>
</protein>
<name>A0A0T7AP96_PREIN</name>
<reference evidence="1 2" key="1">
    <citation type="journal article" date="2016" name="DNA Res.">
        <title>The complete genome sequencing of Prevotella intermedia strain OMA14 and a subsequent fine-scale, intra-species genomic comparison reveal an unusual amplification of conjugative and mobile transposons and identify a novel Prevotella-lineage-specific repeat.</title>
        <authorList>
            <person name="Naito M."/>
            <person name="Ogura Y."/>
            <person name="Itoh T."/>
            <person name="Shoji M."/>
            <person name="Okamoto M."/>
            <person name="Hayashi T."/>
            <person name="Nakayama K."/>
        </authorList>
    </citation>
    <scope>NUCLEOTIDE SEQUENCE [LARGE SCALE GENOMIC DNA]</scope>
    <source>
        <strain evidence="1 2">OMA14</strain>
    </source>
</reference>
<proteinExistence type="predicted"/>
<accession>A0A0T7AP96</accession>
<evidence type="ECO:0000313" key="2">
    <source>
        <dbReference type="Proteomes" id="UP000217431"/>
    </source>
</evidence>